<evidence type="ECO:0000313" key="10">
    <source>
        <dbReference type="Proteomes" id="UP000663854"/>
    </source>
</evidence>
<dbReference type="Proteomes" id="UP000663854">
    <property type="component" value="Unassembled WGS sequence"/>
</dbReference>
<keyword evidence="3" id="KW-0067">ATP-binding</keyword>
<feature type="domain" description="Methionyl/Valyl/Leucyl/Isoleucyl-tRNA synthetase anticodon-binding" evidence="7">
    <location>
        <begin position="8"/>
        <end position="118"/>
    </location>
</feature>
<keyword evidence="2" id="KW-0547">Nucleotide-binding</keyword>
<evidence type="ECO:0000256" key="1">
    <source>
        <dbReference type="ARBA" id="ARBA00022598"/>
    </source>
</evidence>
<name>A0A814NUU2_9BILA</name>
<evidence type="ECO:0000256" key="6">
    <source>
        <dbReference type="SAM" id="Phobius"/>
    </source>
</evidence>
<keyword evidence="6" id="KW-1133">Transmembrane helix</keyword>
<evidence type="ECO:0000256" key="4">
    <source>
        <dbReference type="ARBA" id="ARBA00022917"/>
    </source>
</evidence>
<evidence type="ECO:0000313" key="11">
    <source>
        <dbReference type="Proteomes" id="UP000663870"/>
    </source>
</evidence>
<dbReference type="AlphaFoldDB" id="A0A814NUU2"/>
<comment type="caution">
    <text evidence="8">The sequence shown here is derived from an EMBL/GenBank/DDBJ whole genome shotgun (WGS) entry which is preliminary data.</text>
</comment>
<dbReference type="PANTHER" id="PTHR42780:SF1">
    <property type="entry name" value="ISOLEUCINE--TRNA LIGASE, CYTOPLASMIC"/>
    <property type="match status" value="1"/>
</dbReference>
<evidence type="ECO:0000259" key="7">
    <source>
        <dbReference type="Pfam" id="PF08264"/>
    </source>
</evidence>
<feature type="transmembrane region" description="Helical" evidence="6">
    <location>
        <begin position="30"/>
        <end position="51"/>
    </location>
</feature>
<evidence type="ECO:0000256" key="5">
    <source>
        <dbReference type="ARBA" id="ARBA00023146"/>
    </source>
</evidence>
<evidence type="ECO:0000313" key="8">
    <source>
        <dbReference type="EMBL" id="CAF1095234.1"/>
    </source>
</evidence>
<keyword evidence="1" id="KW-0436">Ligase</keyword>
<dbReference type="InterPro" id="IPR023586">
    <property type="entry name" value="Ile-tRNA-ligase_type2"/>
</dbReference>
<evidence type="ECO:0000256" key="3">
    <source>
        <dbReference type="ARBA" id="ARBA00022840"/>
    </source>
</evidence>
<dbReference type="InterPro" id="IPR009080">
    <property type="entry name" value="tRNAsynth_Ia_anticodon-bd"/>
</dbReference>
<keyword evidence="5" id="KW-0030">Aminoacyl-tRNA synthetase</keyword>
<organism evidence="8 10">
    <name type="scientific">Rotaria sordida</name>
    <dbReference type="NCBI Taxonomy" id="392033"/>
    <lineage>
        <taxon>Eukaryota</taxon>
        <taxon>Metazoa</taxon>
        <taxon>Spiralia</taxon>
        <taxon>Gnathifera</taxon>
        <taxon>Rotifera</taxon>
        <taxon>Eurotatoria</taxon>
        <taxon>Bdelloidea</taxon>
        <taxon>Philodinida</taxon>
        <taxon>Philodinidae</taxon>
        <taxon>Rotaria</taxon>
    </lineage>
</organism>
<dbReference type="Pfam" id="PF08264">
    <property type="entry name" value="Anticodon_1"/>
    <property type="match status" value="1"/>
</dbReference>
<protein>
    <recommendedName>
        <fullName evidence="7">Methionyl/Valyl/Leucyl/Isoleucyl-tRNA synthetase anticodon-binding domain-containing protein</fullName>
    </recommendedName>
</protein>
<dbReference type="EMBL" id="CAJNOL010001125">
    <property type="protein sequence ID" value="CAF1293183.1"/>
    <property type="molecule type" value="Genomic_DNA"/>
</dbReference>
<dbReference type="PANTHER" id="PTHR42780">
    <property type="entry name" value="SOLEUCYL-TRNA SYNTHETASE"/>
    <property type="match status" value="1"/>
</dbReference>
<dbReference type="GO" id="GO:0006428">
    <property type="term" value="P:isoleucyl-tRNA aminoacylation"/>
    <property type="evidence" value="ECO:0007669"/>
    <property type="project" value="TreeGrafter"/>
</dbReference>
<gene>
    <name evidence="9" type="ORF">JXQ802_LOCUS29107</name>
    <name evidence="8" type="ORF">PYM288_LOCUS19384</name>
</gene>
<proteinExistence type="predicted"/>
<evidence type="ECO:0000313" key="9">
    <source>
        <dbReference type="EMBL" id="CAF1293183.1"/>
    </source>
</evidence>
<keyword evidence="11" id="KW-1185">Reference proteome</keyword>
<dbReference type="EMBL" id="CAJNOH010000645">
    <property type="protein sequence ID" value="CAF1095234.1"/>
    <property type="molecule type" value="Genomic_DNA"/>
</dbReference>
<sequence length="214" mass="24728">MDAYRLYTVKRFKEETTLEDCFVSLNVLCYVLLTMANLMVPFTPFLAEFIYQILRKLMPRSLSSSEQELSIHFQMIPRSHHLLVNKNIEHAVAAVQTVIGLGRAVRERKVVPMKYPLPELVVIHKDESGLNVRNVILSQDRELFGIEIRAEPNHPILVIKDDDKYFSKTKSINEQIRQMSNTDIEDLLLKGEVYRVTKQTQCEATAEQGFVVFT</sequence>
<keyword evidence="6" id="KW-0472">Membrane</keyword>
<dbReference type="GO" id="GO:0005524">
    <property type="term" value="F:ATP binding"/>
    <property type="evidence" value="ECO:0007669"/>
    <property type="project" value="UniProtKB-KW"/>
</dbReference>
<accession>A0A814NUU2</accession>
<dbReference type="Gene3D" id="1.10.730.10">
    <property type="entry name" value="Isoleucyl-tRNA Synthetase, Domain 1"/>
    <property type="match status" value="1"/>
</dbReference>
<dbReference type="Proteomes" id="UP000663870">
    <property type="component" value="Unassembled WGS sequence"/>
</dbReference>
<dbReference type="SUPFAM" id="SSF47323">
    <property type="entry name" value="Anticodon-binding domain of a subclass of class I aminoacyl-tRNA synthetases"/>
    <property type="match status" value="1"/>
</dbReference>
<dbReference type="InterPro" id="IPR013155">
    <property type="entry name" value="M/V/L/I-tRNA-synth_anticd-bd"/>
</dbReference>
<keyword evidence="4" id="KW-0648">Protein biosynthesis</keyword>
<evidence type="ECO:0000256" key="2">
    <source>
        <dbReference type="ARBA" id="ARBA00022741"/>
    </source>
</evidence>
<dbReference type="GO" id="GO:0004822">
    <property type="term" value="F:isoleucine-tRNA ligase activity"/>
    <property type="evidence" value="ECO:0007669"/>
    <property type="project" value="InterPro"/>
</dbReference>
<reference evidence="8" key="1">
    <citation type="submission" date="2021-02" db="EMBL/GenBank/DDBJ databases">
        <authorList>
            <person name="Nowell W R."/>
        </authorList>
    </citation>
    <scope>NUCLEOTIDE SEQUENCE</scope>
</reference>
<keyword evidence="6" id="KW-0812">Transmembrane</keyword>